<gene>
    <name evidence="2" type="ORF">CEXT_692611</name>
</gene>
<keyword evidence="1" id="KW-1133">Transmembrane helix</keyword>
<dbReference type="Proteomes" id="UP001054945">
    <property type="component" value="Unassembled WGS sequence"/>
</dbReference>
<keyword evidence="1" id="KW-0812">Transmembrane</keyword>
<evidence type="ECO:0000256" key="1">
    <source>
        <dbReference type="SAM" id="Phobius"/>
    </source>
</evidence>
<dbReference type="AlphaFoldDB" id="A0AAV4SHJ3"/>
<dbReference type="EMBL" id="BPLR01009612">
    <property type="protein sequence ID" value="GIY33265.1"/>
    <property type="molecule type" value="Genomic_DNA"/>
</dbReference>
<comment type="caution">
    <text evidence="2">The sequence shown here is derived from an EMBL/GenBank/DDBJ whole genome shotgun (WGS) entry which is preliminary data.</text>
</comment>
<evidence type="ECO:0000313" key="3">
    <source>
        <dbReference type="Proteomes" id="UP001054945"/>
    </source>
</evidence>
<evidence type="ECO:0000313" key="2">
    <source>
        <dbReference type="EMBL" id="GIY33265.1"/>
    </source>
</evidence>
<name>A0AAV4SHJ3_CAEEX</name>
<protein>
    <submittedName>
        <fullName evidence="2">Uncharacterized protein</fullName>
    </submittedName>
</protein>
<feature type="transmembrane region" description="Helical" evidence="1">
    <location>
        <begin position="56"/>
        <end position="76"/>
    </location>
</feature>
<accession>A0AAV4SHJ3</accession>
<sequence length="163" mass="18908">MKNILAVASDYDYPLISLLRPTCNSFDPYASFETPNSFISITWWIFTLFTPDLLNVFLYFLPPFAFSWLVFLMAGYGQGGIGEKVFAIRITWGIFWKTQLRGKRVPNRMLFLLEMLFFMFVCKKNASDIVSVCSESETNKLDFSFAQLPLHYGKLRENISKFS</sequence>
<keyword evidence="3" id="KW-1185">Reference proteome</keyword>
<keyword evidence="1" id="KW-0472">Membrane</keyword>
<proteinExistence type="predicted"/>
<organism evidence="2 3">
    <name type="scientific">Caerostris extrusa</name>
    <name type="common">Bark spider</name>
    <name type="synonym">Caerostris bankana</name>
    <dbReference type="NCBI Taxonomy" id="172846"/>
    <lineage>
        <taxon>Eukaryota</taxon>
        <taxon>Metazoa</taxon>
        <taxon>Ecdysozoa</taxon>
        <taxon>Arthropoda</taxon>
        <taxon>Chelicerata</taxon>
        <taxon>Arachnida</taxon>
        <taxon>Araneae</taxon>
        <taxon>Araneomorphae</taxon>
        <taxon>Entelegynae</taxon>
        <taxon>Araneoidea</taxon>
        <taxon>Araneidae</taxon>
        <taxon>Caerostris</taxon>
    </lineage>
</organism>
<reference evidence="2 3" key="1">
    <citation type="submission" date="2021-06" db="EMBL/GenBank/DDBJ databases">
        <title>Caerostris extrusa draft genome.</title>
        <authorList>
            <person name="Kono N."/>
            <person name="Arakawa K."/>
        </authorList>
    </citation>
    <scope>NUCLEOTIDE SEQUENCE [LARGE SCALE GENOMIC DNA]</scope>
</reference>